<feature type="domain" description="DNA polymerase III delta N-terminal" evidence="11">
    <location>
        <begin position="21"/>
        <end position="139"/>
    </location>
</feature>
<dbReference type="PANTHER" id="PTHR34388">
    <property type="entry name" value="DNA POLYMERASE III SUBUNIT DELTA"/>
    <property type="match status" value="1"/>
</dbReference>
<dbReference type="STRING" id="1891675.B1H58_01385"/>
<dbReference type="OrthoDB" id="9770982at2"/>
<comment type="catalytic activity">
    <reaction evidence="9">
        <text>DNA(n) + a 2'-deoxyribonucleoside 5'-triphosphate = DNA(n+1) + diphosphate</text>
        <dbReference type="Rhea" id="RHEA:22508"/>
        <dbReference type="Rhea" id="RHEA-COMP:17339"/>
        <dbReference type="Rhea" id="RHEA-COMP:17340"/>
        <dbReference type="ChEBI" id="CHEBI:33019"/>
        <dbReference type="ChEBI" id="CHEBI:61560"/>
        <dbReference type="ChEBI" id="CHEBI:173112"/>
        <dbReference type="EC" id="2.7.7.7"/>
    </reaction>
</comment>
<dbReference type="Pfam" id="PF06144">
    <property type="entry name" value="DNA_pol3_delta"/>
    <property type="match status" value="1"/>
</dbReference>
<feature type="domain" description="DNA polymerase III subunit delta C-terminal" evidence="12">
    <location>
        <begin position="214"/>
        <end position="337"/>
    </location>
</feature>
<keyword evidence="4" id="KW-0548">Nucleotidyltransferase</keyword>
<dbReference type="SUPFAM" id="SSF52540">
    <property type="entry name" value="P-loop containing nucleoside triphosphate hydrolases"/>
    <property type="match status" value="1"/>
</dbReference>
<evidence type="ECO:0000256" key="3">
    <source>
        <dbReference type="ARBA" id="ARBA00022679"/>
    </source>
</evidence>
<dbReference type="Pfam" id="PF14840">
    <property type="entry name" value="DNA_pol3_delt_C"/>
    <property type="match status" value="1"/>
</dbReference>
<sequence>MIRIYPEQLRTQLHEGLRACYLLMGNEPLLLQESHDVIKASAQQQGFIEHFSVVLDNQTDWDSVFSNCQAMSLFASRQTLTLTLPENGPNAAMASQLEKLSTLLHDDILPIIIGNRLTKAQENSAWFKSLSAQAVLVPCATPEHAQLPRWVAARAKSMQLDLDEAACQLLCYCYEGNLLALAQALERLSLLWPDGKLTLPRVEQAVSDAAHFTPFHWVDALLAGKSKRALHILRQLAAEESEPVILIRTLQRELLLLLTLQRQQSNVPLRTLFDQHRVWQNRRALFSEALQRLTLVQIRQAIQLLTRLEITLKQDYGQRLWPEIETLSLLLCNKALPAELGEF</sequence>
<dbReference type="SUPFAM" id="SSF48019">
    <property type="entry name" value="post-AAA+ oligomerization domain-like"/>
    <property type="match status" value="1"/>
</dbReference>
<dbReference type="GO" id="GO:0006261">
    <property type="term" value="P:DNA-templated DNA replication"/>
    <property type="evidence" value="ECO:0007669"/>
    <property type="project" value="TreeGrafter"/>
</dbReference>
<dbReference type="PANTHER" id="PTHR34388:SF1">
    <property type="entry name" value="DNA POLYMERASE III SUBUNIT DELTA"/>
    <property type="match status" value="1"/>
</dbReference>
<comment type="subunit">
    <text evidence="7">DNA polymerase III contains a core (composed of alpha, epsilon and theta chains) that associates with a tau subunit. This core dimerizes to form the POLIII' complex. PolIII' associates with the gamma complex (composed of gamma, delta, delta', psi and chi chains) and with the beta chain to form the complete DNA polymerase III complex.</text>
</comment>
<protein>
    <recommendedName>
        <fullName evidence="2 10">DNA polymerase III subunit delta</fullName>
        <ecNumber evidence="1 10">2.7.7.7</ecNumber>
    </recommendedName>
</protein>
<dbReference type="InterPro" id="IPR027417">
    <property type="entry name" value="P-loop_NTPase"/>
</dbReference>
<accession>A0A1W6B120</accession>
<keyword evidence="3" id="KW-0808">Transferase</keyword>
<evidence type="ECO:0000313" key="13">
    <source>
        <dbReference type="EMBL" id="ARJ40776.1"/>
    </source>
</evidence>
<dbReference type="GO" id="GO:0009360">
    <property type="term" value="C:DNA polymerase III complex"/>
    <property type="evidence" value="ECO:0007669"/>
    <property type="project" value="UniProtKB-UniRule"/>
</dbReference>
<name>A0A1W6B120_9GAMM</name>
<evidence type="ECO:0000256" key="6">
    <source>
        <dbReference type="ARBA" id="ARBA00022932"/>
    </source>
</evidence>
<dbReference type="NCBIfam" id="TIGR01128">
    <property type="entry name" value="holA"/>
    <property type="match status" value="1"/>
</dbReference>
<reference evidence="13 14" key="1">
    <citation type="submission" date="2017-02" db="EMBL/GenBank/DDBJ databases">
        <title>Complete genome sequence of the drought resistance-promoting endophyte Pantoea alhagi LTYR-11Z.</title>
        <authorList>
            <person name="Zhang L."/>
        </authorList>
    </citation>
    <scope>NUCLEOTIDE SEQUENCE [LARGE SCALE GENOMIC DNA]</scope>
    <source>
        <strain evidence="13 14">LTYR-11Z</strain>
    </source>
</reference>
<evidence type="ECO:0000256" key="2">
    <source>
        <dbReference type="ARBA" id="ARBA00017703"/>
    </source>
</evidence>
<evidence type="ECO:0000256" key="7">
    <source>
        <dbReference type="ARBA" id="ARBA00026073"/>
    </source>
</evidence>
<dbReference type="InterPro" id="IPR005790">
    <property type="entry name" value="DNA_polIII_delta"/>
</dbReference>
<dbReference type="InterPro" id="IPR032780">
    <property type="entry name" value="DNA_pol3_delt_C"/>
</dbReference>
<dbReference type="KEGG" id="palh:B1H58_01385"/>
<dbReference type="GO" id="GO:0003677">
    <property type="term" value="F:DNA binding"/>
    <property type="evidence" value="ECO:0007669"/>
    <property type="project" value="InterPro"/>
</dbReference>
<dbReference type="Proteomes" id="UP000192900">
    <property type="component" value="Chromosome"/>
</dbReference>
<evidence type="ECO:0000256" key="4">
    <source>
        <dbReference type="ARBA" id="ARBA00022695"/>
    </source>
</evidence>
<organism evidence="13 14">
    <name type="scientific">Pantoea alhagi</name>
    <dbReference type="NCBI Taxonomy" id="1891675"/>
    <lineage>
        <taxon>Bacteria</taxon>
        <taxon>Pseudomonadati</taxon>
        <taxon>Pseudomonadota</taxon>
        <taxon>Gammaproteobacteria</taxon>
        <taxon>Enterobacterales</taxon>
        <taxon>Erwiniaceae</taxon>
        <taxon>Pantoea</taxon>
    </lineage>
</organism>
<keyword evidence="5" id="KW-0235">DNA replication</keyword>
<dbReference type="Gene3D" id="3.40.50.300">
    <property type="entry name" value="P-loop containing nucleotide triphosphate hydrolases"/>
    <property type="match status" value="1"/>
</dbReference>
<dbReference type="EC" id="2.7.7.7" evidence="1 10"/>
<dbReference type="GO" id="GO:0003887">
    <property type="term" value="F:DNA-directed DNA polymerase activity"/>
    <property type="evidence" value="ECO:0007669"/>
    <property type="project" value="UniProtKB-UniRule"/>
</dbReference>
<evidence type="ECO:0000313" key="14">
    <source>
        <dbReference type="Proteomes" id="UP000192900"/>
    </source>
</evidence>
<proteinExistence type="inferred from homology"/>
<dbReference type="Gene3D" id="1.10.8.60">
    <property type="match status" value="1"/>
</dbReference>
<evidence type="ECO:0000256" key="10">
    <source>
        <dbReference type="NCBIfam" id="TIGR01128"/>
    </source>
</evidence>
<dbReference type="InterPro" id="IPR010372">
    <property type="entry name" value="DNA_pol3_delta_N"/>
</dbReference>
<dbReference type="EMBL" id="CP019706">
    <property type="protein sequence ID" value="ARJ40776.1"/>
    <property type="molecule type" value="Genomic_DNA"/>
</dbReference>
<dbReference type="RefSeq" id="WP_085067629.1">
    <property type="nucleotide sequence ID" value="NZ_CP019706.1"/>
</dbReference>
<evidence type="ECO:0000256" key="8">
    <source>
        <dbReference type="ARBA" id="ARBA00034754"/>
    </source>
</evidence>
<dbReference type="CDD" id="cd18138">
    <property type="entry name" value="HLD_clamp_pol_III_delta"/>
    <property type="match status" value="1"/>
</dbReference>
<dbReference type="InterPro" id="IPR008921">
    <property type="entry name" value="DNA_pol3_clamp-load_cplx_C"/>
</dbReference>
<comment type="similarity">
    <text evidence="8">Belongs to the DNA polymerase HolA subunit family.</text>
</comment>
<evidence type="ECO:0000259" key="11">
    <source>
        <dbReference type="Pfam" id="PF06144"/>
    </source>
</evidence>
<dbReference type="FunFam" id="1.20.272.10:FF:000008">
    <property type="entry name" value="DNA polymerase III, delta subunit"/>
    <property type="match status" value="1"/>
</dbReference>
<evidence type="ECO:0000256" key="9">
    <source>
        <dbReference type="ARBA" id="ARBA00049244"/>
    </source>
</evidence>
<evidence type="ECO:0000256" key="1">
    <source>
        <dbReference type="ARBA" id="ARBA00012417"/>
    </source>
</evidence>
<gene>
    <name evidence="13" type="ORF">B1H58_01385</name>
</gene>
<dbReference type="AlphaFoldDB" id="A0A1W6B120"/>
<keyword evidence="14" id="KW-1185">Reference proteome</keyword>
<dbReference type="Gene3D" id="1.20.272.10">
    <property type="match status" value="1"/>
</dbReference>
<evidence type="ECO:0000259" key="12">
    <source>
        <dbReference type="Pfam" id="PF14840"/>
    </source>
</evidence>
<evidence type="ECO:0000256" key="5">
    <source>
        <dbReference type="ARBA" id="ARBA00022705"/>
    </source>
</evidence>
<keyword evidence="6" id="KW-0239">DNA-directed DNA polymerase</keyword>
<dbReference type="FunFam" id="1.10.8.60:FF:000041">
    <property type="entry name" value="DNA polymerase III subunit delta"/>
    <property type="match status" value="1"/>
</dbReference>